<dbReference type="AlphaFoldDB" id="A0A8X6R5B6"/>
<dbReference type="Proteomes" id="UP000887159">
    <property type="component" value="Unassembled WGS sequence"/>
</dbReference>
<organism evidence="1 2">
    <name type="scientific">Trichonephila clavipes</name>
    <name type="common">Golden silk orbweaver</name>
    <name type="synonym">Nephila clavipes</name>
    <dbReference type="NCBI Taxonomy" id="2585209"/>
    <lineage>
        <taxon>Eukaryota</taxon>
        <taxon>Metazoa</taxon>
        <taxon>Ecdysozoa</taxon>
        <taxon>Arthropoda</taxon>
        <taxon>Chelicerata</taxon>
        <taxon>Arachnida</taxon>
        <taxon>Araneae</taxon>
        <taxon>Araneomorphae</taxon>
        <taxon>Entelegynae</taxon>
        <taxon>Araneoidea</taxon>
        <taxon>Nephilidae</taxon>
        <taxon>Trichonephila</taxon>
    </lineage>
</organism>
<comment type="caution">
    <text evidence="1">The sequence shown here is derived from an EMBL/GenBank/DDBJ whole genome shotgun (WGS) entry which is preliminary data.</text>
</comment>
<evidence type="ECO:0000313" key="2">
    <source>
        <dbReference type="Proteomes" id="UP000887159"/>
    </source>
</evidence>
<sequence>MQISHKEQDRSLGALRIYCRENNPYNTNSQQNSQNKHQKVFTPSTVPRHKYQCLKYKYVKNYSQAPLVLLKSPANRLSLVVSLTVKARLLIVSQSYTDSVSASVFLFICLADPTRKIRLRQRSGNWCISPLISRLIHRVTNLP</sequence>
<keyword evidence="2" id="KW-1185">Reference proteome</keyword>
<evidence type="ECO:0000313" key="1">
    <source>
        <dbReference type="EMBL" id="GFX86107.1"/>
    </source>
</evidence>
<proteinExistence type="predicted"/>
<reference evidence="1" key="1">
    <citation type="submission" date="2020-08" db="EMBL/GenBank/DDBJ databases">
        <title>Multicomponent nature underlies the extraordinary mechanical properties of spider dragline silk.</title>
        <authorList>
            <person name="Kono N."/>
            <person name="Nakamura H."/>
            <person name="Mori M."/>
            <person name="Yoshida Y."/>
            <person name="Ohtoshi R."/>
            <person name="Malay A.D."/>
            <person name="Moran D.A.P."/>
            <person name="Tomita M."/>
            <person name="Numata K."/>
            <person name="Arakawa K."/>
        </authorList>
    </citation>
    <scope>NUCLEOTIDE SEQUENCE</scope>
</reference>
<accession>A0A8X6R5B6</accession>
<dbReference type="EMBL" id="BMAU01021003">
    <property type="protein sequence ID" value="GFX86107.1"/>
    <property type="molecule type" value="Genomic_DNA"/>
</dbReference>
<protein>
    <submittedName>
        <fullName evidence="1">Uncharacterized protein</fullName>
    </submittedName>
</protein>
<gene>
    <name evidence="1" type="ORF">TNCV_2341761</name>
</gene>
<name>A0A8X6R5B6_TRICX</name>